<keyword evidence="3" id="KW-0813">Transport</keyword>
<comment type="subcellular location">
    <subcellularLocation>
        <location evidence="1">Membrane</location>
        <topology evidence="1">Multi-pass membrane protein</topology>
    </subcellularLocation>
</comment>
<evidence type="ECO:0000256" key="5">
    <source>
        <dbReference type="ARBA" id="ARBA00022692"/>
    </source>
</evidence>
<evidence type="ECO:0000256" key="3">
    <source>
        <dbReference type="ARBA" id="ARBA00022448"/>
    </source>
</evidence>
<evidence type="ECO:0000313" key="9">
    <source>
        <dbReference type="EMBL" id="AEI43638.1"/>
    </source>
</evidence>
<dbReference type="KEGG" id="pms:KNP414_05114"/>
<dbReference type="NCBIfam" id="TIGR00912">
    <property type="entry name" value="2A0309"/>
    <property type="match status" value="1"/>
</dbReference>
<dbReference type="PANTHER" id="PTHR34975:SF2">
    <property type="entry name" value="SPORE GERMINATION PROTEIN A2"/>
    <property type="match status" value="1"/>
</dbReference>
<reference evidence="9 10" key="2">
    <citation type="journal article" date="2013" name="Genome Announc.">
        <title>Genome Sequence of Growth-Improving Paenibacillus mucilaginosus Strain KNP414.</title>
        <authorList>
            <person name="Lu J.J."/>
            <person name="Wang J.F."/>
            <person name="Hu X.F."/>
        </authorList>
    </citation>
    <scope>NUCLEOTIDE SEQUENCE [LARGE SCALE GENOMIC DNA]</scope>
    <source>
        <strain evidence="9 10">KNP414</strain>
    </source>
</reference>
<dbReference type="PATRIC" id="fig|1036673.3.peg.4729"/>
<dbReference type="AlphaFoldDB" id="F8F9E9"/>
<keyword evidence="4" id="KW-0309">Germination</keyword>
<protein>
    <submittedName>
        <fullName evidence="9">Spore germination protein</fullName>
    </submittedName>
</protein>
<feature type="transmembrane region" description="Helical" evidence="8">
    <location>
        <begin position="269"/>
        <end position="294"/>
    </location>
</feature>
<evidence type="ECO:0000313" key="10">
    <source>
        <dbReference type="Proteomes" id="UP000006620"/>
    </source>
</evidence>
<dbReference type="InterPro" id="IPR004761">
    <property type="entry name" value="Spore_GerAB"/>
</dbReference>
<evidence type="ECO:0000256" key="8">
    <source>
        <dbReference type="SAM" id="Phobius"/>
    </source>
</evidence>
<name>F8F9E9_PAEMK</name>
<dbReference type="EMBL" id="CP002869">
    <property type="protein sequence ID" value="AEI43638.1"/>
    <property type="molecule type" value="Genomic_DNA"/>
</dbReference>
<feature type="transmembrane region" description="Helical" evidence="8">
    <location>
        <begin position="45"/>
        <end position="65"/>
    </location>
</feature>
<feature type="transmembrane region" description="Helical" evidence="8">
    <location>
        <begin position="335"/>
        <end position="358"/>
    </location>
</feature>
<feature type="transmembrane region" description="Helical" evidence="8">
    <location>
        <begin position="77"/>
        <end position="97"/>
    </location>
</feature>
<feature type="transmembrane region" description="Helical" evidence="8">
    <location>
        <begin position="147"/>
        <end position="164"/>
    </location>
</feature>
<evidence type="ECO:0000256" key="1">
    <source>
        <dbReference type="ARBA" id="ARBA00004141"/>
    </source>
</evidence>
<feature type="transmembrane region" description="Helical" evidence="8">
    <location>
        <begin position="12"/>
        <end position="33"/>
    </location>
</feature>
<evidence type="ECO:0000256" key="2">
    <source>
        <dbReference type="ARBA" id="ARBA00007998"/>
    </source>
</evidence>
<evidence type="ECO:0000256" key="4">
    <source>
        <dbReference type="ARBA" id="ARBA00022544"/>
    </source>
</evidence>
<keyword evidence="6 8" id="KW-1133">Transmembrane helix</keyword>
<feature type="transmembrane region" description="Helical" evidence="8">
    <location>
        <begin position="184"/>
        <end position="207"/>
    </location>
</feature>
<feature type="transmembrane region" description="Helical" evidence="8">
    <location>
        <begin position="306"/>
        <end position="323"/>
    </location>
</feature>
<organism evidence="9 10">
    <name type="scientific">Paenibacillus mucilaginosus (strain KNP414)</name>
    <dbReference type="NCBI Taxonomy" id="1036673"/>
    <lineage>
        <taxon>Bacteria</taxon>
        <taxon>Bacillati</taxon>
        <taxon>Bacillota</taxon>
        <taxon>Bacilli</taxon>
        <taxon>Bacillales</taxon>
        <taxon>Paenibacillaceae</taxon>
        <taxon>Paenibacillus</taxon>
    </lineage>
</organism>
<sequence>MLDQGRISAQQLSLLLYSTVLATVILQAPAIMAKHAERDLYLSPVWAAFAGLLVIWLSMALHRYFPKRTVIGYSSVLLGRWGGRLLGSVLLFFYLHINSLNLRQYGEFIVGTVLPRTPLLFVMGCMMLVCMYAASGGIESIGRASQMFVPVVVVLLLIVLLLLIPDLDPKLVPPIMERGLKPSLMGSIPAQSWYSELFLMAFLLPYVSDPEKVIRRSSLYAFLGVLATLVLTGIWSLMLFGNTVSRQMYPLMSAAEYISLAGFLQHLEALILAVWISVMFIKITMIHYVVCLGAAEWLRLSGFRQLVVPLGFLTLVFAVWAAPNQQELAGFLGSIVPMYGLLVRLVLPLLLWAAAAVFHGRRGRGGQELQP</sequence>
<keyword evidence="5 8" id="KW-0812">Transmembrane</keyword>
<dbReference type="GO" id="GO:0016020">
    <property type="term" value="C:membrane"/>
    <property type="evidence" value="ECO:0007669"/>
    <property type="project" value="UniProtKB-SubCell"/>
</dbReference>
<feature type="transmembrane region" description="Helical" evidence="8">
    <location>
        <begin position="117"/>
        <end position="135"/>
    </location>
</feature>
<evidence type="ECO:0000256" key="7">
    <source>
        <dbReference type="ARBA" id="ARBA00023136"/>
    </source>
</evidence>
<gene>
    <name evidence="9" type="ordered locus">KNP414_05114</name>
</gene>
<reference evidence="10" key="1">
    <citation type="submission" date="2011-06" db="EMBL/GenBank/DDBJ databases">
        <title>Complete genome sequence of Paenibacillus mucilaginosus KNP414.</title>
        <authorList>
            <person name="Wang J."/>
            <person name="Hu S."/>
            <person name="Hu X."/>
            <person name="Zhang B."/>
            <person name="Dong D."/>
            <person name="Zhang S."/>
            <person name="Zhao K."/>
            <person name="Wu D."/>
        </authorList>
    </citation>
    <scope>NUCLEOTIDE SEQUENCE [LARGE SCALE GENOMIC DNA]</scope>
    <source>
        <strain evidence="10">KNP414</strain>
    </source>
</reference>
<proteinExistence type="inferred from homology"/>
<feature type="transmembrane region" description="Helical" evidence="8">
    <location>
        <begin position="219"/>
        <end position="240"/>
    </location>
</feature>
<dbReference type="Proteomes" id="UP000006620">
    <property type="component" value="Chromosome"/>
</dbReference>
<dbReference type="Pfam" id="PF03845">
    <property type="entry name" value="Spore_permease"/>
    <property type="match status" value="1"/>
</dbReference>
<dbReference type="PANTHER" id="PTHR34975">
    <property type="entry name" value="SPORE GERMINATION PROTEIN A2"/>
    <property type="match status" value="1"/>
</dbReference>
<keyword evidence="7 8" id="KW-0472">Membrane</keyword>
<dbReference type="RefSeq" id="WP_013918791.1">
    <property type="nucleotide sequence ID" value="NC_015690.1"/>
</dbReference>
<comment type="similarity">
    <text evidence="2">Belongs to the amino acid-polyamine-organocation (APC) superfamily. Spore germination protein (SGP) (TC 2.A.3.9) family.</text>
</comment>
<evidence type="ECO:0000256" key="6">
    <source>
        <dbReference type="ARBA" id="ARBA00022989"/>
    </source>
</evidence>
<dbReference type="HOGENOM" id="CLU_047547_1_2_9"/>
<dbReference type="GO" id="GO:0009847">
    <property type="term" value="P:spore germination"/>
    <property type="evidence" value="ECO:0007669"/>
    <property type="project" value="InterPro"/>
</dbReference>
<accession>F8F9E9</accession>